<evidence type="ECO:0000313" key="3">
    <source>
        <dbReference type="Proteomes" id="UP001332243"/>
    </source>
</evidence>
<dbReference type="Proteomes" id="UP001332243">
    <property type="component" value="Unassembled WGS sequence"/>
</dbReference>
<evidence type="ECO:0000259" key="1">
    <source>
        <dbReference type="Pfam" id="PF03061"/>
    </source>
</evidence>
<name>A0ABU7RME0_9ACTN</name>
<keyword evidence="3" id="KW-1185">Reference proteome</keyword>
<dbReference type="SUPFAM" id="SSF54637">
    <property type="entry name" value="Thioesterase/thiol ester dehydrase-isomerase"/>
    <property type="match status" value="1"/>
</dbReference>
<protein>
    <submittedName>
        <fullName evidence="2">Hotdog domain-containing protein</fullName>
    </submittedName>
</protein>
<sequence>MTEPASIVTCRRLEWSETDPADRWHYGAVLRFVESAETLLHHRLGVPDADFRRMVRVNLTVDYLGSLHFGEVGQTTLAVEHVGRGSLRYAFSVARDGTPLARGTLTVVWLDPVTGRSGPWPDRLRTLLSRGGPQEG</sequence>
<feature type="domain" description="Thioesterase" evidence="1">
    <location>
        <begin position="24"/>
        <end position="96"/>
    </location>
</feature>
<dbReference type="CDD" id="cd00586">
    <property type="entry name" value="4HBT"/>
    <property type="match status" value="1"/>
</dbReference>
<reference evidence="2 3" key="1">
    <citation type="submission" date="2024-01" db="EMBL/GenBank/DDBJ databases">
        <title>Genome insights into Plantactinospora sonchi sp. nov.</title>
        <authorList>
            <person name="Wang L."/>
        </authorList>
    </citation>
    <scope>NUCLEOTIDE SEQUENCE [LARGE SCALE GENOMIC DNA]</scope>
    <source>
        <strain evidence="2 3">NEAU-QY2</strain>
    </source>
</reference>
<gene>
    <name evidence="2" type="ORF">V1633_04065</name>
</gene>
<dbReference type="Gene3D" id="3.10.129.10">
    <property type="entry name" value="Hotdog Thioesterase"/>
    <property type="match status" value="1"/>
</dbReference>
<organism evidence="2 3">
    <name type="scientific">Plantactinospora sonchi</name>
    <dbReference type="NCBI Taxonomy" id="1544735"/>
    <lineage>
        <taxon>Bacteria</taxon>
        <taxon>Bacillati</taxon>
        <taxon>Actinomycetota</taxon>
        <taxon>Actinomycetes</taxon>
        <taxon>Micromonosporales</taxon>
        <taxon>Micromonosporaceae</taxon>
        <taxon>Plantactinospora</taxon>
    </lineage>
</organism>
<evidence type="ECO:0000313" key="2">
    <source>
        <dbReference type="EMBL" id="MEE6257666.1"/>
    </source>
</evidence>
<dbReference type="Pfam" id="PF03061">
    <property type="entry name" value="4HBT"/>
    <property type="match status" value="1"/>
</dbReference>
<proteinExistence type="predicted"/>
<dbReference type="EMBL" id="JAZGQK010000003">
    <property type="protein sequence ID" value="MEE6257666.1"/>
    <property type="molecule type" value="Genomic_DNA"/>
</dbReference>
<dbReference type="InterPro" id="IPR006683">
    <property type="entry name" value="Thioestr_dom"/>
</dbReference>
<dbReference type="RefSeq" id="WP_331212788.1">
    <property type="nucleotide sequence ID" value="NZ_JAZGQK010000003.1"/>
</dbReference>
<comment type="caution">
    <text evidence="2">The sequence shown here is derived from an EMBL/GenBank/DDBJ whole genome shotgun (WGS) entry which is preliminary data.</text>
</comment>
<accession>A0ABU7RME0</accession>
<dbReference type="InterPro" id="IPR029069">
    <property type="entry name" value="HotDog_dom_sf"/>
</dbReference>